<evidence type="ECO:0000259" key="2">
    <source>
        <dbReference type="Pfam" id="PF24016"/>
    </source>
</evidence>
<feature type="compositionally biased region" description="Acidic residues" evidence="1">
    <location>
        <begin position="614"/>
        <end position="627"/>
    </location>
</feature>
<proteinExistence type="predicted"/>
<dbReference type="InterPro" id="IPR052660">
    <property type="entry name" value="Erythrocyte_Invasion_ImmMod"/>
</dbReference>
<comment type="caution">
    <text evidence="3">The sequence shown here is derived from an EMBL/GenBank/DDBJ whole genome shotgun (WGS) entry which is preliminary data.</text>
</comment>
<feature type="compositionally biased region" description="Polar residues" evidence="1">
    <location>
        <begin position="653"/>
        <end position="668"/>
    </location>
</feature>
<feature type="compositionally biased region" description="Basic and acidic residues" evidence="1">
    <location>
        <begin position="89"/>
        <end position="100"/>
    </location>
</feature>
<organism evidence="3 4">
    <name type="scientific">Agaricus bisporus var. burnettii</name>
    <dbReference type="NCBI Taxonomy" id="192524"/>
    <lineage>
        <taxon>Eukaryota</taxon>
        <taxon>Fungi</taxon>
        <taxon>Dikarya</taxon>
        <taxon>Basidiomycota</taxon>
        <taxon>Agaricomycotina</taxon>
        <taxon>Agaricomycetes</taxon>
        <taxon>Agaricomycetidae</taxon>
        <taxon>Agaricales</taxon>
        <taxon>Agaricineae</taxon>
        <taxon>Agaricaceae</taxon>
        <taxon>Agaricus</taxon>
    </lineage>
</organism>
<feature type="compositionally biased region" description="Low complexity" evidence="1">
    <location>
        <begin position="38"/>
        <end position="52"/>
    </location>
</feature>
<feature type="compositionally biased region" description="Pro residues" evidence="1">
    <location>
        <begin position="120"/>
        <end position="129"/>
    </location>
</feature>
<feature type="region of interest" description="Disordered" evidence="1">
    <location>
        <begin position="608"/>
        <end position="956"/>
    </location>
</feature>
<dbReference type="InterPro" id="IPR055754">
    <property type="entry name" value="DUF7330"/>
</dbReference>
<gene>
    <name evidence="3" type="ORF">Agabi119p4_9865</name>
</gene>
<dbReference type="Proteomes" id="UP000629468">
    <property type="component" value="Unassembled WGS sequence"/>
</dbReference>
<feature type="compositionally biased region" description="Polar residues" evidence="1">
    <location>
        <begin position="477"/>
        <end position="500"/>
    </location>
</feature>
<feature type="domain" description="DUF7330" evidence="2">
    <location>
        <begin position="392"/>
        <end position="465"/>
    </location>
</feature>
<feature type="compositionally biased region" description="Polar residues" evidence="1">
    <location>
        <begin position="202"/>
        <end position="242"/>
    </location>
</feature>
<dbReference type="AlphaFoldDB" id="A0A8H7EX18"/>
<evidence type="ECO:0000256" key="1">
    <source>
        <dbReference type="SAM" id="MobiDB-lite"/>
    </source>
</evidence>
<reference evidence="3 4" key="1">
    <citation type="journal article" name="Sci. Rep.">
        <title>Telomere-to-telomere assembled and centromere annotated genomes of the two main subspecies of the button mushroom Agaricus bisporus reveal especially polymorphic chromosome ends.</title>
        <authorList>
            <person name="Sonnenberg A.S.M."/>
            <person name="Sedaghat-Telgerd N."/>
            <person name="Lavrijssen B."/>
            <person name="Ohm R.A."/>
            <person name="Hendrickx P.M."/>
            <person name="Scholtmeijer K."/>
            <person name="Baars J.J.P."/>
            <person name="van Peer A."/>
        </authorList>
    </citation>
    <scope>NUCLEOTIDE SEQUENCE [LARGE SCALE GENOMIC DNA]</scope>
    <source>
        <strain evidence="3 4">H119_p4</strain>
    </source>
</reference>
<feature type="compositionally biased region" description="Low complexity" evidence="1">
    <location>
        <begin position="251"/>
        <end position="265"/>
    </location>
</feature>
<feature type="region of interest" description="Disordered" evidence="1">
    <location>
        <begin position="28"/>
        <end position="267"/>
    </location>
</feature>
<feature type="compositionally biased region" description="Basic and acidic residues" evidence="1">
    <location>
        <begin position="869"/>
        <end position="890"/>
    </location>
</feature>
<feature type="compositionally biased region" description="Low complexity" evidence="1">
    <location>
        <begin position="723"/>
        <end position="747"/>
    </location>
</feature>
<dbReference type="PANTHER" id="PTHR16021">
    <property type="entry name" value="MANSC DOMAIN CONTAINING PROTEIN 1"/>
    <property type="match status" value="1"/>
</dbReference>
<dbReference type="Pfam" id="PF24016">
    <property type="entry name" value="DUF7330"/>
    <property type="match status" value="2"/>
</dbReference>
<dbReference type="EMBL" id="JABXXO010000013">
    <property type="protein sequence ID" value="KAF7761873.1"/>
    <property type="molecule type" value="Genomic_DNA"/>
</dbReference>
<feature type="compositionally biased region" description="Basic and acidic residues" evidence="1">
    <location>
        <begin position="809"/>
        <end position="836"/>
    </location>
</feature>
<feature type="compositionally biased region" description="Low complexity" evidence="1">
    <location>
        <begin position="700"/>
        <end position="714"/>
    </location>
</feature>
<protein>
    <recommendedName>
        <fullName evidence="2">DUF7330 domain-containing protein</fullName>
    </recommendedName>
</protein>
<dbReference type="PANTHER" id="PTHR16021:SF23">
    <property type="entry name" value="FI18411P1-RELATED"/>
    <property type="match status" value="1"/>
</dbReference>
<feature type="region of interest" description="Disordered" evidence="1">
    <location>
        <begin position="470"/>
        <end position="504"/>
    </location>
</feature>
<evidence type="ECO:0000313" key="4">
    <source>
        <dbReference type="Proteomes" id="UP000629468"/>
    </source>
</evidence>
<name>A0A8H7EX18_AGABI</name>
<feature type="compositionally biased region" description="Basic and acidic residues" evidence="1">
    <location>
        <begin position="628"/>
        <end position="651"/>
    </location>
</feature>
<feature type="compositionally biased region" description="Low complexity" evidence="1">
    <location>
        <begin position="130"/>
        <end position="141"/>
    </location>
</feature>
<evidence type="ECO:0000313" key="3">
    <source>
        <dbReference type="EMBL" id="KAF7761873.1"/>
    </source>
</evidence>
<feature type="domain" description="DUF7330" evidence="2">
    <location>
        <begin position="544"/>
        <end position="617"/>
    </location>
</feature>
<feature type="compositionally biased region" description="Low complexity" evidence="1">
    <location>
        <begin position="782"/>
        <end position="800"/>
    </location>
</feature>
<feature type="compositionally biased region" description="Acidic residues" evidence="1">
    <location>
        <begin position="898"/>
        <end position="908"/>
    </location>
</feature>
<accession>A0A8H7EX18</accession>
<feature type="compositionally biased region" description="Polar residues" evidence="1">
    <location>
        <begin position="74"/>
        <end position="85"/>
    </location>
</feature>
<sequence>MDTCSLHGQRQCCLASPQFLEYISTYSSSQPPLVSPGSTLNSLSTSESSTSTVVDSPPAETTPAQKAVGRLTPRSPSNVSVTPTSILIKARENLGVERPEAPMPASTPVRQPTVVSEPLRSPPTSPPPALTSSLNSSTSRPMTDSAVAPPTRRRTLDFATDENSARRDSKAVNAIPKPTKPIYPRAKITTLPGKPPAPVTLRNATVSSPRSPANATTDDGSKVTVAQQAKESTSITNTTNVKPTRHVKSHSTTSMTPTSPKAAPTLKLPNPANHVHLSRKTDSIPISFFAKLFSSKSAYKKRQSEISDIKDVFVIDPDLVLPKGMFRALDDSFVGLGRKDSFDDVDVVGEAGGYQLPHHRGIALKRSRSFNGAVSDFRTSGNNALTATPNDINTKKNLKLEVENGGIDVDVHLVPALDRGSMTTKRTTIDLRLLPDENFKPGNHPLVARVHAPEKRAPFHLTARTYALPPPPPPVNETISQTPSVSLAPVNSTPLSTQRPKSAVLKQHRRAVTSPSISSNHIHHPASLSTISLSSPSYNTPLSSSPSSSISSLLDKSNMEIHIPRSYNGPITIHVATGNLDEHILFSREVKERSVVLREGRFARGCFIGRQGFDDDDDDDNGGEDGAGDDKGSGICEACRKNQDQSDEKQKAVASSTTTAIPGTSTGPTPGDVLSKSTTPLHIVKRKPAKSLSLQNPEKTSISSSLSSSMQEAPSSPPPPPATTSTTTTTTKPISDSPSPIPSSTTPLDILTNRPSFLDVDPMNGRARRSSEFHLTMAPYKSSPLRYSMTSSLSSSSSSSSPPPLPLSLEERRRRERERREAEAEGGRGGGEKREWVSLLNQGEEGRGGGLGSTSPTPTTSVVAMPEPVVDKVGEGEGDGKRPKIVRLDEMSSLPSSSEEEEENENDGDGGGSGSGSGSDTYESAESAIGNETAEETSTQMVSQNQQEKEQEQPEVAAIQCTCNELRQQQLRERESRRRKRREWIGDRIDIMIGKGTVKIRYDDEAEESGLRVRRSGRWFGW</sequence>